<feature type="compositionally biased region" description="Basic residues" evidence="1">
    <location>
        <begin position="1"/>
        <end position="11"/>
    </location>
</feature>
<feature type="region of interest" description="Disordered" evidence="1">
    <location>
        <begin position="1"/>
        <end position="33"/>
    </location>
</feature>
<organism evidence="2 3">
    <name type="scientific">Noviherbaspirillum suwonense</name>
    <dbReference type="NCBI Taxonomy" id="1224511"/>
    <lineage>
        <taxon>Bacteria</taxon>
        <taxon>Pseudomonadati</taxon>
        <taxon>Pseudomonadota</taxon>
        <taxon>Betaproteobacteria</taxon>
        <taxon>Burkholderiales</taxon>
        <taxon>Oxalobacteraceae</taxon>
        <taxon>Noviherbaspirillum</taxon>
    </lineage>
</organism>
<dbReference type="Proteomes" id="UP001158049">
    <property type="component" value="Unassembled WGS sequence"/>
</dbReference>
<sequence length="146" mass="16309">MIAASRARRRAQGIPSPDDMQRDETAQPQGDEVARANVARSIAQARGRSGAGGVFQITQKGTREASFLFRGWDNDSRAGLREMVQVDAGPNGNVEDAIVRKMIEIIRKYQPADFNWNSKRLGRVVTLSARREDNAGLEDFLKKEFF</sequence>
<evidence type="ECO:0000313" key="2">
    <source>
        <dbReference type="EMBL" id="SMP79445.1"/>
    </source>
</evidence>
<gene>
    <name evidence="2" type="ORF">SAMN06295970_13132</name>
</gene>
<protein>
    <submittedName>
        <fullName evidence="2">Uncharacterized protein</fullName>
    </submittedName>
</protein>
<evidence type="ECO:0000256" key="1">
    <source>
        <dbReference type="SAM" id="MobiDB-lite"/>
    </source>
</evidence>
<keyword evidence="3" id="KW-1185">Reference proteome</keyword>
<comment type="caution">
    <text evidence="2">The sequence shown here is derived from an EMBL/GenBank/DDBJ whole genome shotgun (WGS) entry which is preliminary data.</text>
</comment>
<proteinExistence type="predicted"/>
<name>A0ABY1QSA3_9BURK</name>
<reference evidence="2 3" key="1">
    <citation type="submission" date="2017-05" db="EMBL/GenBank/DDBJ databases">
        <authorList>
            <person name="Varghese N."/>
            <person name="Submissions S."/>
        </authorList>
    </citation>
    <scope>NUCLEOTIDE SEQUENCE [LARGE SCALE GENOMIC DNA]</scope>
    <source>
        <strain evidence="2 3">DSM 26001</strain>
    </source>
</reference>
<evidence type="ECO:0000313" key="3">
    <source>
        <dbReference type="Proteomes" id="UP001158049"/>
    </source>
</evidence>
<dbReference type="EMBL" id="FXUL01000031">
    <property type="protein sequence ID" value="SMP79445.1"/>
    <property type="molecule type" value="Genomic_DNA"/>
</dbReference>
<accession>A0ABY1QSA3</accession>